<proteinExistence type="predicted"/>
<sequence length="347" mass="38432">MLRMFARQLWRVVSAARLTAMTPITPVRSLASQAELPSTPISVRVSEKEVATGRLSWRNVEIATRALQRDGLVVLEDLIEHARLDRLNKKMVEDAYALQALGDDGPFNYNKGNIQQDPPLTSKWWDPAIFVNPIVTQVTSTTLGPLPRLSFVSGNTALPPTPDSPPTAQPTHTDADFDHPAASPPFALVVNVPLVAMAPANGSTEVWLGTHAGSDLSVQEGPHGERASGRIKRELVERRRAVRAPCQPVVAKGAVVVRDLRLWHAGMPNLSKDPRVMLAMIHFAPWYRNSMLVEFAEELAPHLSSERTGLQVQGTFIPEEEVEKRYLNRPYGNAYDFSQEEPLEGMF</sequence>
<dbReference type="SUPFAM" id="SSF51197">
    <property type="entry name" value="Clavaminate synthase-like"/>
    <property type="match status" value="1"/>
</dbReference>
<evidence type="ECO:0000256" key="1">
    <source>
        <dbReference type="SAM" id="MobiDB-lite"/>
    </source>
</evidence>
<keyword evidence="4" id="KW-1185">Reference proteome</keyword>
<comment type="caution">
    <text evidence="3">The sequence shown here is derived from an EMBL/GenBank/DDBJ whole genome shotgun (WGS) entry which is preliminary data.</text>
</comment>
<feature type="chain" id="PRO_5047402136" description="Phytanoyl-CoA dioxygenase" evidence="2">
    <location>
        <begin position="16"/>
        <end position="347"/>
    </location>
</feature>
<organism evidence="3 4">
    <name type="scientific">Macrophomina phaseolina</name>
    <dbReference type="NCBI Taxonomy" id="35725"/>
    <lineage>
        <taxon>Eukaryota</taxon>
        <taxon>Fungi</taxon>
        <taxon>Dikarya</taxon>
        <taxon>Ascomycota</taxon>
        <taxon>Pezizomycotina</taxon>
        <taxon>Dothideomycetes</taxon>
        <taxon>Dothideomycetes incertae sedis</taxon>
        <taxon>Botryosphaeriales</taxon>
        <taxon>Botryosphaeriaceae</taxon>
        <taxon>Macrophomina</taxon>
    </lineage>
</organism>
<evidence type="ECO:0008006" key="5">
    <source>
        <dbReference type="Google" id="ProtNLM"/>
    </source>
</evidence>
<dbReference type="Pfam" id="PF05721">
    <property type="entry name" value="PhyH"/>
    <property type="match status" value="1"/>
</dbReference>
<evidence type="ECO:0000313" key="3">
    <source>
        <dbReference type="EMBL" id="KAH7052315.1"/>
    </source>
</evidence>
<accession>A0ABQ8GD88</accession>
<dbReference type="PANTHER" id="PTHR37563:SF2">
    <property type="entry name" value="PHYTANOYL-COA DIOXYGENASE FAMILY PROTEIN (AFU_ORTHOLOGUE AFUA_2G03330)"/>
    <property type="match status" value="1"/>
</dbReference>
<feature type="region of interest" description="Disordered" evidence="1">
    <location>
        <begin position="154"/>
        <end position="180"/>
    </location>
</feature>
<evidence type="ECO:0000313" key="4">
    <source>
        <dbReference type="Proteomes" id="UP000774617"/>
    </source>
</evidence>
<feature type="compositionally biased region" description="Pro residues" evidence="1">
    <location>
        <begin position="159"/>
        <end position="168"/>
    </location>
</feature>
<keyword evidence="2" id="KW-0732">Signal</keyword>
<reference evidence="3 4" key="1">
    <citation type="journal article" date="2021" name="Nat. Commun.">
        <title>Genetic determinants of endophytism in the Arabidopsis root mycobiome.</title>
        <authorList>
            <person name="Mesny F."/>
            <person name="Miyauchi S."/>
            <person name="Thiergart T."/>
            <person name="Pickel B."/>
            <person name="Atanasova L."/>
            <person name="Karlsson M."/>
            <person name="Huettel B."/>
            <person name="Barry K.W."/>
            <person name="Haridas S."/>
            <person name="Chen C."/>
            <person name="Bauer D."/>
            <person name="Andreopoulos W."/>
            <person name="Pangilinan J."/>
            <person name="LaButti K."/>
            <person name="Riley R."/>
            <person name="Lipzen A."/>
            <person name="Clum A."/>
            <person name="Drula E."/>
            <person name="Henrissat B."/>
            <person name="Kohler A."/>
            <person name="Grigoriev I.V."/>
            <person name="Martin F.M."/>
            <person name="Hacquard S."/>
        </authorList>
    </citation>
    <scope>NUCLEOTIDE SEQUENCE [LARGE SCALE GENOMIC DNA]</scope>
    <source>
        <strain evidence="3 4">MPI-SDFR-AT-0080</strain>
    </source>
</reference>
<dbReference type="Gene3D" id="2.60.120.620">
    <property type="entry name" value="q2cbj1_9rhob like domain"/>
    <property type="match status" value="1"/>
</dbReference>
<evidence type="ECO:0000256" key="2">
    <source>
        <dbReference type="SAM" id="SignalP"/>
    </source>
</evidence>
<gene>
    <name evidence="3" type="ORF">B0J12DRAFT_661238</name>
</gene>
<protein>
    <recommendedName>
        <fullName evidence="5">Phytanoyl-CoA dioxygenase</fullName>
    </recommendedName>
</protein>
<dbReference type="Proteomes" id="UP000774617">
    <property type="component" value="Unassembled WGS sequence"/>
</dbReference>
<feature type="signal peptide" evidence="2">
    <location>
        <begin position="1"/>
        <end position="15"/>
    </location>
</feature>
<dbReference type="EMBL" id="JAGTJR010000011">
    <property type="protein sequence ID" value="KAH7052315.1"/>
    <property type="molecule type" value="Genomic_DNA"/>
</dbReference>
<name>A0ABQ8GD88_9PEZI</name>
<dbReference type="InterPro" id="IPR051961">
    <property type="entry name" value="Fungal_Metabolite_Diox"/>
</dbReference>
<dbReference type="PANTHER" id="PTHR37563">
    <property type="entry name" value="PHYTANOYL-COA DIOXYGENASE FAMILY PROTEIN (AFU_ORTHOLOGUE AFUA_2G03330)"/>
    <property type="match status" value="1"/>
</dbReference>
<dbReference type="InterPro" id="IPR008775">
    <property type="entry name" value="Phytyl_CoA_dOase-like"/>
</dbReference>